<name>A0AAE1F591_PETCI</name>
<gene>
    <name evidence="1" type="ORF">Pcinc_027203</name>
</gene>
<sequence>MSGVTLSTTVTSSTPPTFHPSPVTLHSSPLHTFLLLFTPLFLHSHSIFLHPQSTFLHFTPPFSTNILPFTTNIPCTLLFSTPPCYTFHLTPLFIHTTPHYPSTSHSTFSTLHHSSSRTRRYDELG</sequence>
<dbReference type="Proteomes" id="UP001286313">
    <property type="component" value="Unassembled WGS sequence"/>
</dbReference>
<organism evidence="1 2">
    <name type="scientific">Petrolisthes cinctipes</name>
    <name type="common">Flat porcelain crab</name>
    <dbReference type="NCBI Taxonomy" id="88211"/>
    <lineage>
        <taxon>Eukaryota</taxon>
        <taxon>Metazoa</taxon>
        <taxon>Ecdysozoa</taxon>
        <taxon>Arthropoda</taxon>
        <taxon>Crustacea</taxon>
        <taxon>Multicrustacea</taxon>
        <taxon>Malacostraca</taxon>
        <taxon>Eumalacostraca</taxon>
        <taxon>Eucarida</taxon>
        <taxon>Decapoda</taxon>
        <taxon>Pleocyemata</taxon>
        <taxon>Anomura</taxon>
        <taxon>Galatheoidea</taxon>
        <taxon>Porcellanidae</taxon>
        <taxon>Petrolisthes</taxon>
    </lineage>
</organism>
<dbReference type="EMBL" id="JAWQEG010003229">
    <property type="protein sequence ID" value="KAK3867331.1"/>
    <property type="molecule type" value="Genomic_DNA"/>
</dbReference>
<evidence type="ECO:0000313" key="1">
    <source>
        <dbReference type="EMBL" id="KAK3867331.1"/>
    </source>
</evidence>
<comment type="caution">
    <text evidence="1">The sequence shown here is derived from an EMBL/GenBank/DDBJ whole genome shotgun (WGS) entry which is preliminary data.</text>
</comment>
<dbReference type="AlphaFoldDB" id="A0AAE1F591"/>
<reference evidence="1" key="1">
    <citation type="submission" date="2023-10" db="EMBL/GenBank/DDBJ databases">
        <title>Genome assemblies of two species of porcelain crab, Petrolisthes cinctipes and Petrolisthes manimaculis (Anomura: Porcellanidae).</title>
        <authorList>
            <person name="Angst P."/>
        </authorList>
    </citation>
    <scope>NUCLEOTIDE SEQUENCE</scope>
    <source>
        <strain evidence="1">PB745_01</strain>
        <tissue evidence="1">Gill</tissue>
    </source>
</reference>
<keyword evidence="2" id="KW-1185">Reference proteome</keyword>
<accession>A0AAE1F591</accession>
<proteinExistence type="predicted"/>
<evidence type="ECO:0000313" key="2">
    <source>
        <dbReference type="Proteomes" id="UP001286313"/>
    </source>
</evidence>
<protein>
    <submittedName>
        <fullName evidence="1">Uncharacterized protein</fullName>
    </submittedName>
</protein>